<name>A0A518KCQ3_9BACT</name>
<organism evidence="1 2">
    <name type="scientific">Botrimarina mediterranea</name>
    <dbReference type="NCBI Taxonomy" id="2528022"/>
    <lineage>
        <taxon>Bacteria</taxon>
        <taxon>Pseudomonadati</taxon>
        <taxon>Planctomycetota</taxon>
        <taxon>Planctomycetia</taxon>
        <taxon>Pirellulales</taxon>
        <taxon>Lacipirellulaceae</taxon>
        <taxon>Botrimarina</taxon>
    </lineage>
</organism>
<sequence length="118" mass="13366">MPRLTQKLPNYRKHAASGNAVVTLSGVDHYLGRYGSKASRVLYDRLLAEWLAGGRAFAATEASPITIVELSARYWRFATRYYRKNGKCTGVAPAIKATLRYIEEWYLVILTARRLIDV</sequence>
<dbReference type="RefSeq" id="WP_145115002.1">
    <property type="nucleotide sequence ID" value="NZ_CP036349.1"/>
</dbReference>
<protein>
    <submittedName>
        <fullName evidence="1">Uncharacterized protein</fullName>
    </submittedName>
</protein>
<dbReference type="AlphaFoldDB" id="A0A518KCQ3"/>
<keyword evidence="2" id="KW-1185">Reference proteome</keyword>
<evidence type="ECO:0000313" key="2">
    <source>
        <dbReference type="Proteomes" id="UP000316426"/>
    </source>
</evidence>
<gene>
    <name evidence="1" type="ORF">Spa11_37840</name>
</gene>
<dbReference type="KEGG" id="bmei:Spa11_37840"/>
<accession>A0A518KCQ3</accession>
<dbReference type="Proteomes" id="UP000316426">
    <property type="component" value="Chromosome"/>
</dbReference>
<evidence type="ECO:0000313" key="1">
    <source>
        <dbReference type="EMBL" id="QDV75565.1"/>
    </source>
</evidence>
<reference evidence="1 2" key="1">
    <citation type="submission" date="2019-02" db="EMBL/GenBank/DDBJ databases">
        <title>Deep-cultivation of Planctomycetes and their phenomic and genomic characterization uncovers novel biology.</title>
        <authorList>
            <person name="Wiegand S."/>
            <person name="Jogler M."/>
            <person name="Boedeker C."/>
            <person name="Pinto D."/>
            <person name="Vollmers J."/>
            <person name="Rivas-Marin E."/>
            <person name="Kohn T."/>
            <person name="Peeters S.H."/>
            <person name="Heuer A."/>
            <person name="Rast P."/>
            <person name="Oberbeckmann S."/>
            <person name="Bunk B."/>
            <person name="Jeske O."/>
            <person name="Meyerdierks A."/>
            <person name="Storesund J.E."/>
            <person name="Kallscheuer N."/>
            <person name="Luecker S."/>
            <person name="Lage O.M."/>
            <person name="Pohl T."/>
            <person name="Merkel B.J."/>
            <person name="Hornburger P."/>
            <person name="Mueller R.-W."/>
            <person name="Bruemmer F."/>
            <person name="Labrenz M."/>
            <person name="Spormann A.M."/>
            <person name="Op den Camp H."/>
            <person name="Overmann J."/>
            <person name="Amann R."/>
            <person name="Jetten M.S.M."/>
            <person name="Mascher T."/>
            <person name="Medema M.H."/>
            <person name="Devos D.P."/>
            <person name="Kaster A.-K."/>
            <person name="Ovreas L."/>
            <person name="Rohde M."/>
            <person name="Galperin M.Y."/>
            <person name="Jogler C."/>
        </authorList>
    </citation>
    <scope>NUCLEOTIDE SEQUENCE [LARGE SCALE GENOMIC DNA]</scope>
    <source>
        <strain evidence="1 2">Spa11</strain>
    </source>
</reference>
<proteinExistence type="predicted"/>
<dbReference type="EMBL" id="CP036349">
    <property type="protein sequence ID" value="QDV75565.1"/>
    <property type="molecule type" value="Genomic_DNA"/>
</dbReference>